<evidence type="ECO:0000256" key="1">
    <source>
        <dbReference type="ARBA" id="ARBA00022705"/>
    </source>
</evidence>
<feature type="domain" description="J" evidence="4">
    <location>
        <begin position="3"/>
        <end position="68"/>
    </location>
</feature>
<keyword evidence="1" id="KW-0235">DNA replication</keyword>
<evidence type="ECO:0000313" key="6">
    <source>
        <dbReference type="Proteomes" id="UP000277811"/>
    </source>
</evidence>
<dbReference type="GO" id="GO:0006260">
    <property type="term" value="P:DNA replication"/>
    <property type="evidence" value="ECO:0007669"/>
    <property type="project" value="UniProtKB-KW"/>
</dbReference>
<dbReference type="Pfam" id="PF00226">
    <property type="entry name" value="DnaJ"/>
    <property type="match status" value="1"/>
</dbReference>
<dbReference type="RefSeq" id="WP_122629840.1">
    <property type="nucleotide sequence ID" value="NZ_UPPP01000105.1"/>
</dbReference>
<name>A0A498RCN4_9FIRM</name>
<gene>
    <name evidence="5" type="ORF">LUCI_4305</name>
</gene>
<dbReference type="PANTHER" id="PTHR44145:SF3">
    <property type="entry name" value="DNAJ HOMOLOG SUBFAMILY A MEMBER 3, MITOCHONDRIAL"/>
    <property type="match status" value="1"/>
</dbReference>
<dbReference type="PRINTS" id="PR00625">
    <property type="entry name" value="JDOMAIN"/>
</dbReference>
<evidence type="ECO:0000256" key="3">
    <source>
        <dbReference type="SAM" id="MobiDB-lite"/>
    </source>
</evidence>
<sequence>MKNLYEILRVHSGASAAEIKKSYRNLSKQYHPDLNPGNQAAEVRFKEINEAYAVLSNPQSRAEYDKKMGATATAGEGRQAAAKAEEPRRDNSTAGFNPGDVNLQFERFFGFDPQSKVMKEHFGGKKRGAGDNPLDTSHIFASFFNPKKK</sequence>
<keyword evidence="6" id="KW-1185">Reference proteome</keyword>
<dbReference type="Proteomes" id="UP000277811">
    <property type="component" value="Unassembled WGS sequence"/>
</dbReference>
<organism evidence="5 6">
    <name type="scientific">Lucifera butyrica</name>
    <dbReference type="NCBI Taxonomy" id="1351585"/>
    <lineage>
        <taxon>Bacteria</taxon>
        <taxon>Bacillati</taxon>
        <taxon>Bacillota</taxon>
        <taxon>Negativicutes</taxon>
        <taxon>Veillonellales</taxon>
        <taxon>Veillonellaceae</taxon>
        <taxon>Lucifera</taxon>
    </lineage>
</organism>
<dbReference type="CDD" id="cd06257">
    <property type="entry name" value="DnaJ"/>
    <property type="match status" value="1"/>
</dbReference>
<reference evidence="5 6" key="1">
    <citation type="submission" date="2018-06" db="EMBL/GenBank/DDBJ databases">
        <authorList>
            <person name="Strepis N."/>
        </authorList>
    </citation>
    <scope>NUCLEOTIDE SEQUENCE [LARGE SCALE GENOMIC DNA]</scope>
    <source>
        <strain evidence="5">LUCI</strain>
    </source>
</reference>
<accession>A0A498RCN4</accession>
<dbReference type="PROSITE" id="PS00636">
    <property type="entry name" value="DNAJ_1"/>
    <property type="match status" value="1"/>
</dbReference>
<dbReference type="OrthoDB" id="9779889at2"/>
<dbReference type="PANTHER" id="PTHR44145">
    <property type="entry name" value="DNAJ HOMOLOG SUBFAMILY A MEMBER 3, MITOCHONDRIAL"/>
    <property type="match status" value="1"/>
</dbReference>
<dbReference type="InterPro" id="IPR036869">
    <property type="entry name" value="J_dom_sf"/>
</dbReference>
<dbReference type="SUPFAM" id="SSF46565">
    <property type="entry name" value="Chaperone J-domain"/>
    <property type="match status" value="1"/>
</dbReference>
<keyword evidence="2" id="KW-0143">Chaperone</keyword>
<evidence type="ECO:0000313" key="5">
    <source>
        <dbReference type="EMBL" id="VBB09019.1"/>
    </source>
</evidence>
<dbReference type="InterPro" id="IPR051938">
    <property type="entry name" value="Apopto_cytoskel_mod"/>
</dbReference>
<dbReference type="PROSITE" id="PS50076">
    <property type="entry name" value="DNAJ_2"/>
    <property type="match status" value="1"/>
</dbReference>
<evidence type="ECO:0000259" key="4">
    <source>
        <dbReference type="PROSITE" id="PS50076"/>
    </source>
</evidence>
<dbReference type="EMBL" id="UPPP01000105">
    <property type="protein sequence ID" value="VBB09019.1"/>
    <property type="molecule type" value="Genomic_DNA"/>
</dbReference>
<proteinExistence type="predicted"/>
<dbReference type="Gene3D" id="1.10.287.110">
    <property type="entry name" value="DnaJ domain"/>
    <property type="match status" value="1"/>
</dbReference>
<protein>
    <recommendedName>
        <fullName evidence="4">J domain-containing protein</fullName>
    </recommendedName>
</protein>
<dbReference type="SMART" id="SM00271">
    <property type="entry name" value="DnaJ"/>
    <property type="match status" value="1"/>
</dbReference>
<evidence type="ECO:0000256" key="2">
    <source>
        <dbReference type="ARBA" id="ARBA00023186"/>
    </source>
</evidence>
<feature type="region of interest" description="Disordered" evidence="3">
    <location>
        <begin position="68"/>
        <end position="99"/>
    </location>
</feature>
<dbReference type="InterPro" id="IPR018253">
    <property type="entry name" value="DnaJ_domain_CS"/>
</dbReference>
<dbReference type="InterPro" id="IPR001623">
    <property type="entry name" value="DnaJ_domain"/>
</dbReference>
<dbReference type="AlphaFoldDB" id="A0A498RCN4"/>